<dbReference type="Proteomes" id="UP001282288">
    <property type="component" value="Unassembled WGS sequence"/>
</dbReference>
<keyword evidence="3" id="KW-1185">Reference proteome</keyword>
<dbReference type="AlphaFoldDB" id="A0AAP6EHQ4"/>
<dbReference type="InterPro" id="IPR036102">
    <property type="entry name" value="OsmC/Ohrsf"/>
</dbReference>
<dbReference type="NCBIfam" id="TIGR03562">
    <property type="entry name" value="osmo_induc_OsmC"/>
    <property type="match status" value="1"/>
</dbReference>
<name>A0AAP6EHQ4_9ACTN</name>
<evidence type="ECO:0000313" key="1">
    <source>
        <dbReference type="EMBL" id="MDX2963422.1"/>
    </source>
</evidence>
<evidence type="ECO:0000313" key="3">
    <source>
        <dbReference type="Proteomes" id="UP001272987"/>
    </source>
</evidence>
<organism evidence="1 4">
    <name type="scientific">Streptomyces acidiscabies</name>
    <dbReference type="NCBI Taxonomy" id="42234"/>
    <lineage>
        <taxon>Bacteria</taxon>
        <taxon>Bacillati</taxon>
        <taxon>Actinomycetota</taxon>
        <taxon>Actinomycetes</taxon>
        <taxon>Kitasatosporales</taxon>
        <taxon>Streptomycetaceae</taxon>
        <taxon>Streptomyces</taxon>
    </lineage>
</organism>
<dbReference type="EMBL" id="JARAWP010000025">
    <property type="protein sequence ID" value="MDX3023156.1"/>
    <property type="molecule type" value="Genomic_DNA"/>
</dbReference>
<proteinExistence type="predicted"/>
<evidence type="ECO:0000313" key="4">
    <source>
        <dbReference type="Proteomes" id="UP001282288"/>
    </source>
</evidence>
<dbReference type="SUPFAM" id="SSF82784">
    <property type="entry name" value="OsmC-like"/>
    <property type="match status" value="1"/>
</dbReference>
<evidence type="ECO:0000313" key="2">
    <source>
        <dbReference type="EMBL" id="MDX3023156.1"/>
    </source>
</evidence>
<dbReference type="GeneID" id="69809146"/>
<dbReference type="RefSeq" id="WP_029184499.1">
    <property type="nucleotide sequence ID" value="NZ_BCMK01000005.1"/>
</dbReference>
<gene>
    <name evidence="1" type="ORF">PV399_27410</name>
    <name evidence="2" type="ORF">PV666_35540</name>
</gene>
<dbReference type="EMBL" id="JARAWC010000021">
    <property type="protein sequence ID" value="MDX2963422.1"/>
    <property type="molecule type" value="Genomic_DNA"/>
</dbReference>
<dbReference type="Gene3D" id="3.30.300.20">
    <property type="match status" value="1"/>
</dbReference>
<dbReference type="InterPro" id="IPR003718">
    <property type="entry name" value="OsmC/Ohr_fam"/>
</dbReference>
<dbReference type="PANTHER" id="PTHR42830:SF1">
    <property type="entry name" value="OSMOTICALLY INDUCIBLE FAMILY PROTEIN"/>
    <property type="match status" value="1"/>
</dbReference>
<dbReference type="PANTHER" id="PTHR42830">
    <property type="entry name" value="OSMOTICALLY INDUCIBLE FAMILY PROTEIN"/>
    <property type="match status" value="1"/>
</dbReference>
<dbReference type="GO" id="GO:0004601">
    <property type="term" value="F:peroxidase activity"/>
    <property type="evidence" value="ECO:0007669"/>
    <property type="project" value="InterPro"/>
</dbReference>
<reference evidence="1 3" key="1">
    <citation type="journal article" date="2023" name="Microb. Genom.">
        <title>Mesoterricola silvestris gen. nov., sp. nov., Mesoterricola sediminis sp. nov., Geothrix oryzae sp. nov., Geothrix edaphica sp. nov., Geothrix rubra sp. nov., and Geothrix limicola sp. nov., six novel members of Acidobacteriota isolated from soils.</title>
        <authorList>
            <person name="Weisberg A.J."/>
            <person name="Pearce E."/>
            <person name="Kramer C.G."/>
            <person name="Chang J.H."/>
            <person name="Clarke C.R."/>
        </authorList>
    </citation>
    <scope>NUCLEOTIDE SEQUENCE</scope>
    <source>
        <strain evidence="2 3">NB05-1H</strain>
        <strain evidence="1">NRRL_B-16521</strain>
    </source>
</reference>
<dbReference type="InterPro" id="IPR015946">
    <property type="entry name" value="KH_dom-like_a/b"/>
</dbReference>
<dbReference type="InterPro" id="IPR052707">
    <property type="entry name" value="OsmC_Ohr_Peroxiredoxin"/>
</dbReference>
<dbReference type="GO" id="GO:0006979">
    <property type="term" value="P:response to oxidative stress"/>
    <property type="evidence" value="ECO:0007669"/>
    <property type="project" value="InterPro"/>
</dbReference>
<comment type="caution">
    <text evidence="1">The sequence shown here is derived from an EMBL/GenBank/DDBJ whole genome shotgun (WGS) entry which is preliminary data.</text>
</comment>
<dbReference type="Proteomes" id="UP001272987">
    <property type="component" value="Unassembled WGS sequence"/>
</dbReference>
<protein>
    <submittedName>
        <fullName evidence="1">OsmC family peroxiredoxin</fullName>
    </submittedName>
</protein>
<sequence>MKITGTVLTHWEGPLDQGGGRMAFGSGAASPDLRYPLSPVPPQRETSPEELIAAAQGACFTMMLSHVLTEAGTPPSRVTTECDATLNVGKGFTHIAIKVQAEVPGISAEQLREAAATAEQRCPVSRALQAIPSTVETVLI</sequence>
<dbReference type="InterPro" id="IPR019904">
    <property type="entry name" value="Peroxiredoxin_OsmC"/>
</dbReference>
<dbReference type="Pfam" id="PF02566">
    <property type="entry name" value="OsmC"/>
    <property type="match status" value="1"/>
</dbReference>
<accession>A0AAP6EHQ4</accession>